<evidence type="ECO:0000256" key="1">
    <source>
        <dbReference type="SAM" id="Coils"/>
    </source>
</evidence>
<protein>
    <recommendedName>
        <fullName evidence="3">DUF5667 domain-containing protein</fullName>
    </recommendedName>
</protein>
<keyword evidence="1" id="KW-0175">Coiled coil</keyword>
<accession>X1D2K2</accession>
<comment type="caution">
    <text evidence="2">The sequence shown here is derived from an EMBL/GenBank/DDBJ whole genome shotgun (WGS) entry which is preliminary data.</text>
</comment>
<dbReference type="EMBL" id="BART01032812">
    <property type="protein sequence ID" value="GAH14976.1"/>
    <property type="molecule type" value="Genomic_DNA"/>
</dbReference>
<evidence type="ECO:0000313" key="2">
    <source>
        <dbReference type="EMBL" id="GAH14976.1"/>
    </source>
</evidence>
<feature type="coiled-coil region" evidence="1">
    <location>
        <begin position="77"/>
        <end position="104"/>
    </location>
</feature>
<evidence type="ECO:0008006" key="3">
    <source>
        <dbReference type="Google" id="ProtNLM"/>
    </source>
</evidence>
<name>X1D2K2_9ZZZZ</name>
<sequence>MKKMLNIVIVLVLVASLTPLALADETEDTQEEIEADAETQEELEIMNDQTGAYIRLLQLEKAITKNIIKGDEVISVLKEAEYNTTELEAILAELELLKEEVQSADPNSTDAVQIFVDLKSDAVELTKDFREALNELLDEQTIESLRERIREMVCEQVQNLSTKIQNQIRQFNRNQLHRIYGIFGETNNSLLNEYQN</sequence>
<organism evidence="2">
    <name type="scientific">marine sediment metagenome</name>
    <dbReference type="NCBI Taxonomy" id="412755"/>
    <lineage>
        <taxon>unclassified sequences</taxon>
        <taxon>metagenomes</taxon>
        <taxon>ecological metagenomes</taxon>
    </lineage>
</organism>
<gene>
    <name evidence="2" type="ORF">S01H4_56596</name>
</gene>
<proteinExistence type="predicted"/>
<feature type="non-terminal residue" evidence="2">
    <location>
        <position position="196"/>
    </location>
</feature>
<dbReference type="AlphaFoldDB" id="X1D2K2"/>
<reference evidence="2" key="1">
    <citation type="journal article" date="2014" name="Front. Microbiol.">
        <title>High frequency of phylogenetically diverse reductive dehalogenase-homologous genes in deep subseafloor sedimentary metagenomes.</title>
        <authorList>
            <person name="Kawai M."/>
            <person name="Futagami T."/>
            <person name="Toyoda A."/>
            <person name="Takaki Y."/>
            <person name="Nishi S."/>
            <person name="Hori S."/>
            <person name="Arai W."/>
            <person name="Tsubouchi T."/>
            <person name="Morono Y."/>
            <person name="Uchiyama I."/>
            <person name="Ito T."/>
            <person name="Fujiyama A."/>
            <person name="Inagaki F."/>
            <person name="Takami H."/>
        </authorList>
    </citation>
    <scope>NUCLEOTIDE SEQUENCE</scope>
    <source>
        <strain evidence="2">Expedition CK06-06</strain>
    </source>
</reference>